<dbReference type="Gene3D" id="2.60.40.10">
    <property type="entry name" value="Immunoglobulins"/>
    <property type="match status" value="2"/>
</dbReference>
<dbReference type="OrthoDB" id="6381660at2759"/>
<keyword evidence="2" id="KW-1133">Transmembrane helix</keyword>
<feature type="transmembrane region" description="Helical" evidence="2">
    <location>
        <begin position="34"/>
        <end position="52"/>
    </location>
</feature>
<evidence type="ECO:0000313" key="4">
    <source>
        <dbReference type="EMBL" id="JAB87713.1"/>
    </source>
</evidence>
<accession>W8AST6</accession>
<dbReference type="CDD" id="cd00063">
    <property type="entry name" value="FN3"/>
    <property type="match status" value="3"/>
</dbReference>
<gene>
    <name evidence="4" type="primary">DOME</name>
</gene>
<dbReference type="PANTHER" id="PTHR46957">
    <property type="entry name" value="CYTOKINE RECEPTOR"/>
    <property type="match status" value="1"/>
</dbReference>
<dbReference type="InterPro" id="IPR036116">
    <property type="entry name" value="FN3_sf"/>
</dbReference>
<feature type="region of interest" description="Disordered" evidence="1">
    <location>
        <begin position="955"/>
        <end position="980"/>
    </location>
</feature>
<reference evidence="4" key="2">
    <citation type="journal article" date="2014" name="BMC Genomics">
        <title>A genomic perspective to assessing quality of mass-reared SIT flies used in Mediterranean fruit fly (Ceratitis capitata) eradication in California.</title>
        <authorList>
            <person name="Calla B."/>
            <person name="Hall B."/>
            <person name="Hou S."/>
            <person name="Geib S.M."/>
        </authorList>
    </citation>
    <scope>NUCLEOTIDE SEQUENCE</scope>
</reference>
<dbReference type="GO" id="GO:0016020">
    <property type="term" value="C:membrane"/>
    <property type="evidence" value="ECO:0007669"/>
    <property type="project" value="UniProtKB-SubCell"/>
</dbReference>
<evidence type="ECO:0000256" key="1">
    <source>
        <dbReference type="SAM" id="MobiDB-lite"/>
    </source>
</evidence>
<protein>
    <submittedName>
        <fullName evidence="4">Cytokine receptor</fullName>
    </submittedName>
</protein>
<evidence type="ECO:0000256" key="2">
    <source>
        <dbReference type="SAM" id="Phobius"/>
    </source>
</evidence>
<feature type="transmembrane region" description="Helical" evidence="2">
    <location>
        <begin position="1041"/>
        <end position="1060"/>
    </location>
</feature>
<name>W8AST6_CERCA</name>
<dbReference type="EMBL" id="GAMC01018842">
    <property type="protein sequence ID" value="JAB87713.1"/>
    <property type="molecule type" value="mRNA"/>
</dbReference>
<dbReference type="InterPro" id="IPR003961">
    <property type="entry name" value="FN3_dom"/>
</dbReference>
<keyword evidence="2" id="KW-0472">Membrane</keyword>
<dbReference type="Pfam" id="PF00041">
    <property type="entry name" value="fn3"/>
    <property type="match status" value="2"/>
</dbReference>
<evidence type="ECO:0000259" key="3">
    <source>
        <dbReference type="PROSITE" id="PS50853"/>
    </source>
</evidence>
<dbReference type="PROSITE" id="PS50853">
    <property type="entry name" value="FN3"/>
    <property type="match status" value="1"/>
</dbReference>
<dbReference type="InterPro" id="IPR013783">
    <property type="entry name" value="Ig-like_fold"/>
</dbReference>
<feature type="domain" description="Fibronectin type-III" evidence="3">
    <location>
        <begin position="740"/>
        <end position="834"/>
    </location>
</feature>
<organism evidence="4">
    <name type="scientific">Ceratitis capitata</name>
    <name type="common">Mediterranean fruit fly</name>
    <name type="synonym">Tephritis capitata</name>
    <dbReference type="NCBI Taxonomy" id="7213"/>
    <lineage>
        <taxon>Eukaryota</taxon>
        <taxon>Metazoa</taxon>
        <taxon>Ecdysozoa</taxon>
        <taxon>Arthropoda</taxon>
        <taxon>Hexapoda</taxon>
        <taxon>Insecta</taxon>
        <taxon>Pterygota</taxon>
        <taxon>Neoptera</taxon>
        <taxon>Endopterygota</taxon>
        <taxon>Diptera</taxon>
        <taxon>Brachycera</taxon>
        <taxon>Muscomorpha</taxon>
        <taxon>Tephritoidea</taxon>
        <taxon>Tephritidae</taxon>
        <taxon>Ceratitis</taxon>
        <taxon>Ceratitis</taxon>
    </lineage>
</organism>
<dbReference type="SMART" id="SM00060">
    <property type="entry name" value="FN3"/>
    <property type="match status" value="4"/>
</dbReference>
<sequence>MKLQFAIENNNMPQKAERSSEATYKCCRTKRWQAAILAFYTILLHATIAVMANATATMTTAATTHKVLPRSLQVANNGNAIILCKATDLSNTWFYDETGENVTQLLNVKDEVLKPFRVLFLRGITINSTYLCKEGDRILSRTRIKIADPRLTTPRRVEIAGGDDAALVFLHSGAKNITFRQTPFSKVNFKADNITIIRPDNGTAIMVIRNAIEGKSSLIFKHDHNMLTDETYFFVGHEPDPVEEFDCESQNYDYMTCKFSIPPNSLRVEYTSEYYIDKSEFKMDFAKKCQFEYNDSTAWITLTPSNNYICTYIPNATIYNFFLTGTNSLGSFRKKFMINNHEHVVPAKLNINISDKTDHSAKLTLDGTNKEFYRGVNYTINVRPKGWKNFTIFAYSEKLKYEYIFENLTFANWIYDVEVSARVKNFYKTKWNDPATVSFVTEPRRPDRAPRTFPGGFYKPNDNNNNNMTTLYWEELARNETNGENFAYIVRDLSTSSNDWKTTNSSFHLHLSDEAKIFSIYAENDVGRSETGNTIQVKHNEIKPQYIEKLAVKGGFKILWKFPNDMPKPSNYTIFWCKPRFASKTECKGAMSFKVVDSKQADDFIGTNEPLIMAVAANYPSNSTGLLWTTCSANLAENLDHEIVLEVKSQTAKEIDLKWNDKYCVNAFNKYNITYCEVRDKANLNCQHIIRESKEEKKLTLKYLKPYTNYNISIQAFAEGGKKSPEKLITCQTNEAAPEPPGNVDYVRGSITSTSVNISWEAPLVTNGVLQKYTIKYKMVNETSEREKTILAGVALSGEIEELNSDSTYEIYVIAWTTKSSKASKSIRITTLVGIPSPPANFKLKEDGDGYIINWTLPATRAGRVDLYELIFIQNEKKKILTVKRTSDSPQTCRLKFPYCTEGTQTMEVRAINLVTKAHLDTKRFRIAKTGEVENLQRERRHSDPSYPTSLVYTQATTSSNEKGNPNDTTPKESTTPPSHMQKQLIEVYPYKAYKDFECVFSPDPSKHVPDDDIYKDYYMLSSEPKQNTTQYLCPHLPWEYMLAIGIFFTMAIISLIWGYRKIHEKRNINVILPDSILQLMSMSIKLPTDIEIGKADNISIVSIKTNDSKSLINKDCNHINRQSSASSSGESGVGGIGGDDSVSPSTSSEDVNGELTRDWSQDEPASPQTTTTLNSLSHSLPDHQRSTPALQCRNQGITINDDYLLVEQITNNKLLPIMDDKSISSGSSYIKSGSSSASECGTGNVINAGNYIAVGDIVGTAKDNANTAILKNHSKPVFIQAKSSPTHPNIIKNVPITTGDYVLPDSLVRLSASNYAHMEPARPNLLKTGDYVLPDALSRITSSHKSMMNEVNKKPVKTFQTQFFPTGTSGAAQPNISKNPTIATGDYVSPESLPKIAATFSNREENQNSKKTFQKQALNDKTALIQPNHFRNVTLATGDYVTPDALPKIAASFSLKAENEKSQNLLEKPHLNDATSLCKNLTFTTGDYVTPDALPMIAQAHAAAAATDHEDSKKPLQQQTKSPIVSYGYVTPDFWAQQQSVMK</sequence>
<feature type="compositionally biased region" description="Low complexity" evidence="1">
    <location>
        <begin position="1170"/>
        <end position="1180"/>
    </location>
</feature>
<dbReference type="InterPro" id="IPR050713">
    <property type="entry name" value="RTP_Phos/Ushers"/>
</dbReference>
<feature type="region of interest" description="Disordered" evidence="1">
    <location>
        <begin position="1121"/>
        <end position="1192"/>
    </location>
</feature>
<keyword evidence="2" id="KW-0812">Transmembrane</keyword>
<dbReference type="EMBL" id="GAMC01018840">
    <property type="protein sequence ID" value="JAB87715.1"/>
    <property type="molecule type" value="mRNA"/>
</dbReference>
<proteinExistence type="evidence at transcript level"/>
<reference evidence="4" key="1">
    <citation type="submission" date="2013-07" db="EMBL/GenBank/DDBJ databases">
        <authorList>
            <person name="Geib S."/>
        </authorList>
    </citation>
    <scope>NUCLEOTIDE SEQUENCE</scope>
</reference>
<dbReference type="PANTHER" id="PTHR46957:SF3">
    <property type="entry name" value="CYTOKINE RECEPTOR"/>
    <property type="match status" value="1"/>
</dbReference>
<keyword evidence="4" id="KW-0675">Receptor</keyword>
<dbReference type="SUPFAM" id="SSF49265">
    <property type="entry name" value="Fibronectin type III"/>
    <property type="match status" value="2"/>
</dbReference>